<name>A0A4Q0ZGZ7_9BACT</name>
<dbReference type="InterPro" id="IPR052211">
    <property type="entry name" value="Cpx_auxiliary_protein"/>
</dbReference>
<reference evidence="6 7" key="1">
    <citation type="submission" date="2017-10" db="EMBL/GenBank/DDBJ databases">
        <title>Genomics of the genus Arcobacter.</title>
        <authorList>
            <person name="Perez-Cataluna A."/>
            <person name="Figueras M.J."/>
        </authorList>
    </citation>
    <scope>NUCLEOTIDE SEQUENCE [LARGE SCALE GENOMIC DNA]</scope>
    <source>
        <strain evidence="6 7">F26</strain>
    </source>
</reference>
<evidence type="ECO:0000256" key="3">
    <source>
        <dbReference type="ARBA" id="ARBA00022729"/>
    </source>
</evidence>
<dbReference type="GO" id="GO:0030288">
    <property type="term" value="C:outer membrane-bounded periplasmic space"/>
    <property type="evidence" value="ECO:0007669"/>
    <property type="project" value="TreeGrafter"/>
</dbReference>
<accession>A0A4Q0ZGZ7</accession>
<dbReference type="Gene3D" id="1.20.120.1490">
    <property type="match status" value="1"/>
</dbReference>
<comment type="caution">
    <text evidence="6">The sequence shown here is derived from an EMBL/GenBank/DDBJ whole genome shotgun (WGS) entry which is preliminary data.</text>
</comment>
<evidence type="ECO:0000313" key="6">
    <source>
        <dbReference type="EMBL" id="RXJ85837.1"/>
    </source>
</evidence>
<evidence type="ECO:0000256" key="4">
    <source>
        <dbReference type="ARBA" id="ARBA00022764"/>
    </source>
</evidence>
<protein>
    <recommendedName>
        <fullName evidence="8">CpxP family two-component system-associated protein</fullName>
    </recommendedName>
</protein>
<dbReference type="Proteomes" id="UP000290870">
    <property type="component" value="Unassembled WGS sequence"/>
</dbReference>
<evidence type="ECO:0000256" key="5">
    <source>
        <dbReference type="SAM" id="SignalP"/>
    </source>
</evidence>
<evidence type="ECO:0008006" key="8">
    <source>
        <dbReference type="Google" id="ProtNLM"/>
    </source>
</evidence>
<dbReference type="EMBL" id="PDJZ01000001">
    <property type="protein sequence ID" value="RXJ85837.1"/>
    <property type="molecule type" value="Genomic_DNA"/>
</dbReference>
<gene>
    <name evidence="6" type="ORF">CRU90_00835</name>
</gene>
<sequence length="154" mass="17830">MKIQNKIFKGLLVSAILAGGLYASNCDMNKKDKDRTNCDKSSCMMQKGKSHKGYYKKDGHIFAMFKELNLTQDQEKKIEEIITQSRKNNKLLNEAFSKDGFDKAKYVQIMNEKRDNMIKSKAEIIEKSYAVLTPKQKEQLKVLIDLQNEKIDKK</sequence>
<organism evidence="6 7">
    <name type="scientific">Arcobacter cloacae</name>
    <dbReference type="NCBI Taxonomy" id="1054034"/>
    <lineage>
        <taxon>Bacteria</taxon>
        <taxon>Pseudomonadati</taxon>
        <taxon>Campylobacterota</taxon>
        <taxon>Epsilonproteobacteria</taxon>
        <taxon>Campylobacterales</taxon>
        <taxon>Arcobacteraceae</taxon>
        <taxon>Arcobacter</taxon>
    </lineage>
</organism>
<dbReference type="RefSeq" id="WP_128985369.1">
    <property type="nucleotide sequence ID" value="NZ_PDJZ01000001.1"/>
</dbReference>
<proteinExistence type="inferred from homology"/>
<dbReference type="PANTHER" id="PTHR38102:SF1">
    <property type="entry name" value="PERIPLASMIC CHAPERONE SPY"/>
    <property type="match status" value="1"/>
</dbReference>
<comment type="subcellular location">
    <subcellularLocation>
        <location evidence="1">Periplasm</location>
    </subcellularLocation>
</comment>
<feature type="signal peptide" evidence="5">
    <location>
        <begin position="1"/>
        <end position="23"/>
    </location>
</feature>
<dbReference type="OrthoDB" id="5349328at2"/>
<dbReference type="GO" id="GO:0051082">
    <property type="term" value="F:unfolded protein binding"/>
    <property type="evidence" value="ECO:0007669"/>
    <property type="project" value="TreeGrafter"/>
</dbReference>
<dbReference type="PANTHER" id="PTHR38102">
    <property type="entry name" value="PERIPLASMIC CHAPERONE SPY"/>
    <property type="match status" value="1"/>
</dbReference>
<evidence type="ECO:0000256" key="1">
    <source>
        <dbReference type="ARBA" id="ARBA00004418"/>
    </source>
</evidence>
<evidence type="ECO:0000313" key="7">
    <source>
        <dbReference type="Proteomes" id="UP000290870"/>
    </source>
</evidence>
<feature type="chain" id="PRO_5020793941" description="CpxP family two-component system-associated protein" evidence="5">
    <location>
        <begin position="24"/>
        <end position="154"/>
    </location>
</feature>
<dbReference type="Pfam" id="PF07813">
    <property type="entry name" value="LTXXQ"/>
    <property type="match status" value="1"/>
</dbReference>
<keyword evidence="4" id="KW-0574">Periplasm</keyword>
<keyword evidence="3 5" id="KW-0732">Signal</keyword>
<comment type="similarity">
    <text evidence="2">Belongs to the CpxP/Spy family.</text>
</comment>
<dbReference type="InterPro" id="IPR012899">
    <property type="entry name" value="LTXXQ"/>
</dbReference>
<dbReference type="AlphaFoldDB" id="A0A4Q0ZGZ7"/>
<evidence type="ECO:0000256" key="2">
    <source>
        <dbReference type="ARBA" id="ARBA00008441"/>
    </source>
</evidence>